<feature type="compositionally biased region" description="Polar residues" evidence="6">
    <location>
        <begin position="813"/>
        <end position="824"/>
    </location>
</feature>
<feature type="compositionally biased region" description="Pro residues" evidence="6">
    <location>
        <begin position="355"/>
        <end position="365"/>
    </location>
</feature>
<accession>A0ABD3PV04</accession>
<dbReference type="InterPro" id="IPR009057">
    <property type="entry name" value="Homeodomain-like_sf"/>
</dbReference>
<dbReference type="PANTHER" id="PTHR31312:SF1">
    <property type="entry name" value="TRANSCRIPTION ACTIVATOR GLK1"/>
    <property type="match status" value="1"/>
</dbReference>
<gene>
    <name evidence="7" type="ORF">HJC23_012192</name>
</gene>
<dbReference type="NCBIfam" id="TIGR01557">
    <property type="entry name" value="myb_SHAQKYF"/>
    <property type="match status" value="1"/>
</dbReference>
<dbReference type="PANTHER" id="PTHR31312">
    <property type="entry name" value="TRANSCRIPTION ACTIVATOR GLK1"/>
    <property type="match status" value="1"/>
</dbReference>
<evidence type="ECO:0000256" key="3">
    <source>
        <dbReference type="ARBA" id="ARBA00023125"/>
    </source>
</evidence>
<comment type="caution">
    <text evidence="7">The sequence shown here is derived from an EMBL/GenBank/DDBJ whole genome shotgun (WGS) entry which is preliminary data.</text>
</comment>
<proteinExistence type="predicted"/>
<evidence type="ECO:0008006" key="9">
    <source>
        <dbReference type="Google" id="ProtNLM"/>
    </source>
</evidence>
<comment type="subcellular location">
    <subcellularLocation>
        <location evidence="1">Nucleus</location>
    </subcellularLocation>
</comment>
<feature type="region of interest" description="Disordered" evidence="6">
    <location>
        <begin position="31"/>
        <end position="92"/>
    </location>
</feature>
<sequence>MYPKCITVPYPLSARTELSKQLFTIITVMPSPSSKKPQLQPKVGHRFKVRPGEDDSGKPDDANASVPLVAGGTPQGAKNSNEPAPPSRFGLESVATNDQNFQGGNHSNLLNPTGRIFPLSATIAANHHLDNIILTNRSHLLPSWSKTNHHGPLIQTGALGQLLAIQRAQQILHRASLLEGQRLVWPVDYYHPPALFPLCQDRGFHGTDHWGKDKVIGVGGGEASDLLGPPRVGPKPNMSTADSSVKPSSEIPCTNHDGGLERKVTAESGFSHHQHLPTLARATSNAGGTIKNNPSFTHHAASESVVPDLMEVYDALTQSSTPQTGAVPPPKSVGDKEEAKKRVDLYSNKGGKQLPNPPSPAPPPIVDSSTRSSYRSRTARSGSSDGSYSDSTGSKRKSSVSAAEIAKTRRAKKMKSEDPQKKSAPADSRWSKRFTWPDELHRDFVAAVFDVGLKHSSPSSIMEHMKLNADVTSERVKSHLQKYRLNRQKSRNEFMASYDSALEGFQKHPHDFDEEGDHSFSCGEVAALLTHSIQMEGKAEANAKNNTVVADPPPTQGASNPGTSAQDPDGVSTLHLPLLTEEERESPLGQSFGYLVGMFQTLTLELEMKRQQQEHSNPHPMPSTNPNVHGVIQLIPPQQQHPTTYYRGNIHPQSIEQAAATAASLHVADPSIHEVANVIPHAIVMGGSQGVYSHGLGLYRLQSHGVQHEQQQYQYAGASSQQTFNPPQARLAANQTATQEYHNSPMHNNYHHAQHLSTHASHQTYHAPANSSSQEQTSTQSQHLTSATTISMVPCPLESSGSPGNAPGHGTGRTLQAQKESSIMKQEMKSQKAFQNKMRALKQVELNKYSGREQSVSQSNVSYHGEDYVHESLSQPNSTLMGGDGRSEMKDEEHEHNVSHSPLHHDEGLDHDFWNSQEVNDQLFDFLMDS</sequence>
<organism evidence="7 8">
    <name type="scientific">Cyclotella cryptica</name>
    <dbReference type="NCBI Taxonomy" id="29204"/>
    <lineage>
        <taxon>Eukaryota</taxon>
        <taxon>Sar</taxon>
        <taxon>Stramenopiles</taxon>
        <taxon>Ochrophyta</taxon>
        <taxon>Bacillariophyta</taxon>
        <taxon>Coscinodiscophyceae</taxon>
        <taxon>Thalassiosirophycidae</taxon>
        <taxon>Stephanodiscales</taxon>
        <taxon>Stephanodiscaceae</taxon>
        <taxon>Cyclotella</taxon>
    </lineage>
</organism>
<evidence type="ECO:0000313" key="8">
    <source>
        <dbReference type="Proteomes" id="UP001516023"/>
    </source>
</evidence>
<dbReference type="EMBL" id="JABMIG020000112">
    <property type="protein sequence ID" value="KAL3791602.1"/>
    <property type="molecule type" value="Genomic_DNA"/>
</dbReference>
<keyword evidence="4" id="KW-0804">Transcription</keyword>
<keyword evidence="3" id="KW-0238">DNA-binding</keyword>
<evidence type="ECO:0000256" key="6">
    <source>
        <dbReference type="SAM" id="MobiDB-lite"/>
    </source>
</evidence>
<keyword evidence="8" id="KW-1185">Reference proteome</keyword>
<dbReference type="SUPFAM" id="SSF46689">
    <property type="entry name" value="Homeodomain-like"/>
    <property type="match status" value="1"/>
</dbReference>
<feature type="compositionally biased region" description="Low complexity" evidence="6">
    <location>
        <begin position="31"/>
        <end position="42"/>
    </location>
</feature>
<feature type="compositionally biased region" description="Basic and acidic residues" evidence="6">
    <location>
        <begin position="333"/>
        <end position="344"/>
    </location>
</feature>
<dbReference type="InterPro" id="IPR044825">
    <property type="entry name" value="GLK1/2-like"/>
</dbReference>
<dbReference type="GO" id="GO:0003677">
    <property type="term" value="F:DNA binding"/>
    <property type="evidence" value="ECO:0007669"/>
    <property type="project" value="UniProtKB-KW"/>
</dbReference>
<evidence type="ECO:0000256" key="4">
    <source>
        <dbReference type="ARBA" id="ARBA00023163"/>
    </source>
</evidence>
<reference evidence="7 8" key="1">
    <citation type="journal article" date="2020" name="G3 (Bethesda)">
        <title>Improved Reference Genome for Cyclotella cryptica CCMP332, a Model for Cell Wall Morphogenesis, Salinity Adaptation, and Lipid Production in Diatoms (Bacillariophyta).</title>
        <authorList>
            <person name="Roberts W.R."/>
            <person name="Downey K.M."/>
            <person name="Ruck E.C."/>
            <person name="Traller J.C."/>
            <person name="Alverson A.J."/>
        </authorList>
    </citation>
    <scope>NUCLEOTIDE SEQUENCE [LARGE SCALE GENOMIC DNA]</scope>
    <source>
        <strain evidence="7 8">CCMP332</strain>
    </source>
</reference>
<evidence type="ECO:0000256" key="5">
    <source>
        <dbReference type="ARBA" id="ARBA00023242"/>
    </source>
</evidence>
<keyword evidence="2" id="KW-0805">Transcription regulation</keyword>
<feature type="region of interest" description="Disordered" evidence="6">
    <location>
        <begin position="546"/>
        <end position="572"/>
    </location>
</feature>
<dbReference type="Gene3D" id="1.10.10.60">
    <property type="entry name" value="Homeodomain-like"/>
    <property type="match status" value="1"/>
</dbReference>
<evidence type="ECO:0000313" key="7">
    <source>
        <dbReference type="EMBL" id="KAL3791602.1"/>
    </source>
</evidence>
<feature type="compositionally biased region" description="Polar residues" evidence="6">
    <location>
        <begin position="237"/>
        <end position="247"/>
    </location>
</feature>
<feature type="region of interest" description="Disordered" evidence="6">
    <location>
        <begin position="871"/>
        <end position="903"/>
    </location>
</feature>
<dbReference type="AlphaFoldDB" id="A0ABD3PV04"/>
<protein>
    <recommendedName>
        <fullName evidence="9">HTH myb-type domain-containing protein</fullName>
    </recommendedName>
</protein>
<dbReference type="Proteomes" id="UP001516023">
    <property type="component" value="Unassembled WGS sequence"/>
</dbReference>
<feature type="compositionally biased region" description="Polar residues" evidence="6">
    <location>
        <begin position="556"/>
        <end position="566"/>
    </location>
</feature>
<feature type="compositionally biased region" description="Basic and acidic residues" evidence="6">
    <location>
        <begin position="885"/>
        <end position="903"/>
    </location>
</feature>
<dbReference type="GO" id="GO:0005634">
    <property type="term" value="C:nucleus"/>
    <property type="evidence" value="ECO:0007669"/>
    <property type="project" value="UniProtKB-SubCell"/>
</dbReference>
<feature type="region of interest" description="Disordered" evidence="6">
    <location>
        <begin position="318"/>
        <end position="430"/>
    </location>
</feature>
<evidence type="ECO:0000256" key="2">
    <source>
        <dbReference type="ARBA" id="ARBA00023015"/>
    </source>
</evidence>
<feature type="compositionally biased region" description="Basic and acidic residues" evidence="6">
    <location>
        <begin position="50"/>
        <end position="61"/>
    </location>
</feature>
<dbReference type="InterPro" id="IPR006447">
    <property type="entry name" value="Myb_dom_plants"/>
</dbReference>
<evidence type="ECO:0000256" key="1">
    <source>
        <dbReference type="ARBA" id="ARBA00004123"/>
    </source>
</evidence>
<feature type="compositionally biased region" description="Low complexity" evidence="6">
    <location>
        <begin position="771"/>
        <end position="789"/>
    </location>
</feature>
<name>A0ABD3PV04_9STRA</name>
<feature type="compositionally biased region" description="Low complexity" evidence="6">
    <location>
        <begin position="368"/>
        <end position="392"/>
    </location>
</feature>
<feature type="region of interest" description="Disordered" evidence="6">
    <location>
        <begin position="756"/>
        <end position="826"/>
    </location>
</feature>
<feature type="region of interest" description="Disordered" evidence="6">
    <location>
        <begin position="225"/>
        <end position="256"/>
    </location>
</feature>
<keyword evidence="5" id="KW-0539">Nucleus</keyword>